<dbReference type="FunFam" id="3.10.20.90:FF:000379">
    <property type="entry name" value="Ubiquitin/ribosomal protein CEP52"/>
    <property type="match status" value="1"/>
</dbReference>
<dbReference type="OrthoDB" id="428577at2759"/>
<dbReference type="InterPro" id="IPR050158">
    <property type="entry name" value="Ubiquitin_ubiquitin-like"/>
</dbReference>
<dbReference type="InterPro" id="IPR019954">
    <property type="entry name" value="Ubiquitin_CS"/>
</dbReference>
<organism evidence="2 3">
    <name type="scientific">Aedes aegypti</name>
    <name type="common">Yellowfever mosquito</name>
    <name type="synonym">Culex aegypti</name>
    <dbReference type="NCBI Taxonomy" id="7159"/>
    <lineage>
        <taxon>Eukaryota</taxon>
        <taxon>Metazoa</taxon>
        <taxon>Ecdysozoa</taxon>
        <taxon>Arthropoda</taxon>
        <taxon>Hexapoda</taxon>
        <taxon>Insecta</taxon>
        <taxon>Pterygota</taxon>
        <taxon>Neoptera</taxon>
        <taxon>Endopterygota</taxon>
        <taxon>Diptera</taxon>
        <taxon>Nematocera</taxon>
        <taxon>Culicoidea</taxon>
        <taxon>Culicidae</taxon>
        <taxon>Culicinae</taxon>
        <taxon>Aedini</taxon>
        <taxon>Aedes</taxon>
        <taxon>Stegomyia</taxon>
    </lineage>
</organism>
<name>A0A1S4F644_AEDAE</name>
<dbReference type="PROSITE" id="PS50053">
    <property type="entry name" value="UBIQUITIN_2"/>
    <property type="match status" value="1"/>
</dbReference>
<dbReference type="SUPFAM" id="SSF54236">
    <property type="entry name" value="Ubiquitin-like"/>
    <property type="match status" value="1"/>
</dbReference>
<dbReference type="PANTHER" id="PTHR10666">
    <property type="entry name" value="UBIQUITIN"/>
    <property type="match status" value="1"/>
</dbReference>
<reference evidence="2" key="1">
    <citation type="submission" date="2005-10" db="EMBL/GenBank/DDBJ databases">
        <authorList>
            <person name="Loftus B.J."/>
            <person name="Nene V.M."/>
            <person name="Hannick L.I."/>
            <person name="Bidwell S."/>
            <person name="Haas B."/>
            <person name="Amedeo P."/>
            <person name="Orvis J."/>
            <person name="Wortman J.R."/>
            <person name="White O.R."/>
            <person name="Salzberg S."/>
            <person name="Shumway M."/>
            <person name="Koo H."/>
            <person name="Zhao Y."/>
            <person name="Holmes M."/>
            <person name="Miller J."/>
            <person name="Schatz M."/>
            <person name="Pop M."/>
            <person name="Pai G."/>
            <person name="Utterback T."/>
            <person name="Rogers Y.-H."/>
            <person name="Kravitz S."/>
            <person name="Fraser C.M."/>
        </authorList>
    </citation>
    <scope>NUCLEOTIDE SEQUENCE</scope>
    <source>
        <strain evidence="2">Liverpool</strain>
    </source>
</reference>
<dbReference type="PRINTS" id="PR00348">
    <property type="entry name" value="UBIQUITIN"/>
</dbReference>
<dbReference type="Pfam" id="PF00240">
    <property type="entry name" value="ubiquitin"/>
    <property type="match status" value="1"/>
</dbReference>
<evidence type="ECO:0000313" key="3">
    <source>
        <dbReference type="Proteomes" id="UP000682892"/>
    </source>
</evidence>
<dbReference type="Proteomes" id="UP000682892">
    <property type="component" value="Chromosome 3"/>
</dbReference>
<dbReference type="SMART" id="SM00213">
    <property type="entry name" value="UBQ"/>
    <property type="match status" value="1"/>
</dbReference>
<protein>
    <submittedName>
        <fullName evidence="2">AAEL003881-PA</fullName>
    </submittedName>
</protein>
<gene>
    <name evidence="2" type="ORF">AaeL_AAEL003881</name>
</gene>
<reference evidence="2" key="2">
    <citation type="journal article" date="2007" name="Science">
        <title>Genome sequence of Aedes aegypti, a major arbovirus vector.</title>
        <authorList>
            <person name="Nene V."/>
            <person name="Wortman J.R."/>
            <person name="Lawson D."/>
            <person name="Haas B."/>
            <person name="Kodira C."/>
            <person name="Tu Z.J."/>
            <person name="Loftus B."/>
            <person name="Xi Z."/>
            <person name="Megy K."/>
            <person name="Grabherr M."/>
            <person name="Ren Q."/>
            <person name="Zdobnov E.M."/>
            <person name="Lobo N.F."/>
            <person name="Campbell K.S."/>
            <person name="Brown S.E."/>
            <person name="Bonaldo M.F."/>
            <person name="Zhu J."/>
            <person name="Sinkins S.P."/>
            <person name="Hogenkamp D.G."/>
            <person name="Amedeo P."/>
            <person name="Arensburger P."/>
            <person name="Atkinson P.W."/>
            <person name="Bidwell S."/>
            <person name="Biedler J."/>
            <person name="Birney E."/>
            <person name="Bruggner R.V."/>
            <person name="Costas J."/>
            <person name="Coy M.R."/>
            <person name="Crabtree J."/>
            <person name="Crawford M."/>
            <person name="Debruyn B."/>
            <person name="Decaprio D."/>
            <person name="Eiglmeier K."/>
            <person name="Eisenstadt E."/>
            <person name="El-Dorry H."/>
            <person name="Gelbart W.M."/>
            <person name="Gomes S.L."/>
            <person name="Hammond M."/>
            <person name="Hannick L.I."/>
            <person name="Hogan J.R."/>
            <person name="Holmes M.H."/>
            <person name="Jaffe D."/>
            <person name="Johnston J.S."/>
            <person name="Kennedy R.C."/>
            <person name="Koo H."/>
            <person name="Kravitz S."/>
            <person name="Kriventseva E.V."/>
            <person name="Kulp D."/>
            <person name="Labutti K."/>
            <person name="Lee E."/>
            <person name="Li S."/>
            <person name="Lovin D.D."/>
            <person name="Mao C."/>
            <person name="Mauceli E."/>
            <person name="Menck C.F."/>
            <person name="Miller J.R."/>
            <person name="Montgomery P."/>
            <person name="Mori A."/>
            <person name="Nascimento A.L."/>
            <person name="Naveira H.F."/>
            <person name="Nusbaum C."/>
            <person name="O'leary S."/>
            <person name="Orvis J."/>
            <person name="Pertea M."/>
            <person name="Quesneville H."/>
            <person name="Reidenbach K.R."/>
            <person name="Rogers Y.H."/>
            <person name="Roth C.W."/>
            <person name="Schneider J.R."/>
            <person name="Schatz M."/>
            <person name="Shumway M."/>
            <person name="Stanke M."/>
            <person name="Stinson E.O."/>
            <person name="Tubio J.M."/>
            <person name="Vanzee J.P."/>
            <person name="Verjovski-Almeida S."/>
            <person name="Werner D."/>
            <person name="White O."/>
            <person name="Wyder S."/>
            <person name="Zeng Q."/>
            <person name="Zhao Q."/>
            <person name="Zhao Y."/>
            <person name="Hill C.A."/>
            <person name="Raikhel A.S."/>
            <person name="Soares M.B."/>
            <person name="Knudson D.L."/>
            <person name="Lee N.H."/>
            <person name="Galagan J."/>
            <person name="Salzberg S.L."/>
            <person name="Paulsen I.T."/>
            <person name="Dimopoulos G."/>
            <person name="Collins F.H."/>
            <person name="Birren B."/>
            <person name="Fraser-Liggett C.M."/>
            <person name="Severson D.W."/>
        </authorList>
    </citation>
    <scope>NUCLEOTIDE SEQUENCE [LARGE SCALE GENOMIC DNA]</scope>
    <source>
        <strain evidence="2">Liverpool</strain>
    </source>
</reference>
<dbReference type="AlphaFoldDB" id="A0A1S4F644"/>
<dbReference type="InterPro" id="IPR000626">
    <property type="entry name" value="Ubiquitin-like_dom"/>
</dbReference>
<proteinExistence type="predicted"/>
<dbReference type="InterPro" id="IPR019956">
    <property type="entry name" value="Ubiquitin_dom"/>
</dbReference>
<dbReference type="OMA" id="CQTIANY"/>
<reference evidence="2" key="3">
    <citation type="submission" date="2012-09" db="EMBL/GenBank/DDBJ databases">
        <authorList>
            <consortium name="VectorBase"/>
        </authorList>
    </citation>
    <scope>NUCLEOTIDE SEQUENCE</scope>
    <source>
        <strain evidence="2">Liverpool</strain>
    </source>
</reference>
<dbReference type="Gene3D" id="3.10.20.90">
    <property type="entry name" value="Phosphatidylinositol 3-kinase Catalytic Subunit, Chain A, domain 1"/>
    <property type="match status" value="1"/>
</dbReference>
<dbReference type="KEGG" id="aag:5579170"/>
<feature type="domain" description="Ubiquitin-like" evidence="1">
    <location>
        <begin position="1"/>
        <end position="77"/>
    </location>
</feature>
<accession>A0A1S4F644</accession>
<dbReference type="InterPro" id="IPR029071">
    <property type="entry name" value="Ubiquitin-like_domsf"/>
</dbReference>
<evidence type="ECO:0000313" key="2">
    <source>
        <dbReference type="EMBL" id="EAT44777.1"/>
    </source>
</evidence>
<sequence>MQIYLRTLTGRTIVLTGLAEDETVDSVKKMVEAREDVPPNQQRLIFSGKQLEDGRTLDEYNIINRSTLHLVLRLRGGQA</sequence>
<dbReference type="PROSITE" id="PS00299">
    <property type="entry name" value="UBIQUITIN_1"/>
    <property type="match status" value="1"/>
</dbReference>
<evidence type="ECO:0000259" key="1">
    <source>
        <dbReference type="PROSITE" id="PS50053"/>
    </source>
</evidence>
<dbReference type="HOGENOM" id="CLU_010412_6_2_1"/>
<dbReference type="EMBL" id="CH477284">
    <property type="protein sequence ID" value="EAT44777.1"/>
    <property type="molecule type" value="Genomic_DNA"/>
</dbReference>